<sequence>MIPRDPSGTMQGDVCALPVIIWTLPSSGVPKFNPELRSVWGEHAVALTCAQRKQLQQKVLISKANPASEAEWEALAKEVRHPEGMRKPDFVSALRWSLLQV</sequence>
<dbReference type="EMBL" id="CAJNNV010025611">
    <property type="protein sequence ID" value="CAE8615347.1"/>
    <property type="molecule type" value="Genomic_DNA"/>
</dbReference>
<keyword evidence="2" id="KW-1185">Reference proteome</keyword>
<accession>A0A813FNP4</accession>
<proteinExistence type="predicted"/>
<name>A0A813FNP4_POLGL</name>
<organism evidence="1 2">
    <name type="scientific">Polarella glacialis</name>
    <name type="common">Dinoflagellate</name>
    <dbReference type="NCBI Taxonomy" id="89957"/>
    <lineage>
        <taxon>Eukaryota</taxon>
        <taxon>Sar</taxon>
        <taxon>Alveolata</taxon>
        <taxon>Dinophyceae</taxon>
        <taxon>Suessiales</taxon>
        <taxon>Suessiaceae</taxon>
        <taxon>Polarella</taxon>
    </lineage>
</organism>
<dbReference type="Proteomes" id="UP000654075">
    <property type="component" value="Unassembled WGS sequence"/>
</dbReference>
<protein>
    <submittedName>
        <fullName evidence="1">Uncharacterized protein</fullName>
    </submittedName>
</protein>
<evidence type="ECO:0000313" key="1">
    <source>
        <dbReference type="EMBL" id="CAE8615347.1"/>
    </source>
</evidence>
<comment type="caution">
    <text evidence="1">The sequence shown here is derived from an EMBL/GenBank/DDBJ whole genome shotgun (WGS) entry which is preliminary data.</text>
</comment>
<evidence type="ECO:0000313" key="2">
    <source>
        <dbReference type="Proteomes" id="UP000654075"/>
    </source>
</evidence>
<reference evidence="1" key="1">
    <citation type="submission" date="2021-02" db="EMBL/GenBank/DDBJ databases">
        <authorList>
            <person name="Dougan E. K."/>
            <person name="Rhodes N."/>
            <person name="Thang M."/>
            <person name="Chan C."/>
        </authorList>
    </citation>
    <scope>NUCLEOTIDE SEQUENCE</scope>
</reference>
<dbReference type="AlphaFoldDB" id="A0A813FNP4"/>
<gene>
    <name evidence="1" type="ORF">PGLA1383_LOCUS33063</name>
</gene>